<dbReference type="EMBL" id="CP159253">
    <property type="protein sequence ID" value="XCG46744.1"/>
    <property type="molecule type" value="Genomic_DNA"/>
</dbReference>
<protein>
    <submittedName>
        <fullName evidence="1">Uncharacterized protein</fullName>
    </submittedName>
</protein>
<evidence type="ECO:0000313" key="1">
    <source>
        <dbReference type="EMBL" id="XCG46744.1"/>
    </source>
</evidence>
<dbReference type="AlphaFoldDB" id="A0AAU8CIT9"/>
<dbReference type="RefSeq" id="WP_353645718.1">
    <property type="nucleotide sequence ID" value="NZ_CP159253.1"/>
</dbReference>
<organism evidence="1">
    <name type="scientific">Mesorhizobium sp. WSM2240</name>
    <dbReference type="NCBI Taxonomy" id="3228851"/>
    <lineage>
        <taxon>Bacteria</taxon>
        <taxon>Pseudomonadati</taxon>
        <taxon>Pseudomonadota</taxon>
        <taxon>Alphaproteobacteria</taxon>
        <taxon>Hyphomicrobiales</taxon>
        <taxon>Phyllobacteriaceae</taxon>
        <taxon>Mesorhizobium</taxon>
    </lineage>
</organism>
<name>A0AAU8CIT9_9HYPH</name>
<sequence length="140" mass="15346">MNVDAINNLAGFLENIPSRHNRGFNMESYAGTVGEYTEANVGFQCKSTACIAGWACMILGQKGQVLKNARRESQIEGAYEEVAGNLLGLGYRMADELFEPMNNSCTALEVNWSKVTPRQAAKVLRHLAKAGEVDWEVAFA</sequence>
<proteinExistence type="predicted"/>
<accession>A0AAU8CIT9</accession>
<reference evidence="1" key="1">
    <citation type="submission" date="2024-06" db="EMBL/GenBank/DDBJ databases">
        <title>Mesorhizobium karijinii sp. nov., a symbiont of the iconic Swainsona formosa from arid Australia.</title>
        <authorList>
            <person name="Hill Y.J."/>
            <person name="Watkin E.L.J."/>
            <person name="O'Hara G.W."/>
            <person name="Terpolilli J."/>
            <person name="Tye M.L."/>
            <person name="Kohlmeier M.G."/>
        </authorList>
    </citation>
    <scope>NUCLEOTIDE SEQUENCE</scope>
    <source>
        <strain evidence="1">WSM2240</strain>
    </source>
</reference>
<gene>
    <name evidence="1" type="ORF">ABVK50_15595</name>
</gene>